<proteinExistence type="predicted"/>
<organism evidence="1 2">
    <name type="scientific">Sulfurimonas diazotrophicus</name>
    <dbReference type="NCBI Taxonomy" id="3131939"/>
    <lineage>
        <taxon>Bacteria</taxon>
        <taxon>Pseudomonadati</taxon>
        <taxon>Campylobacterota</taxon>
        <taxon>Epsilonproteobacteria</taxon>
        <taxon>Campylobacterales</taxon>
        <taxon>Sulfurimonadaceae</taxon>
        <taxon>Sulfurimonas</taxon>
    </lineage>
</organism>
<dbReference type="Proteomes" id="UP001447842">
    <property type="component" value="Chromosome"/>
</dbReference>
<sequence length="101" mass="11651">MKLLLPMDREDTQEGSLVPIAEAKTWALVDVEEGQVVEVRFFAQKETALEEWPDAVIVPGDYEPVMEFIEQQMMVLVAHMQRSIDDIVEAFLFKELHELAF</sequence>
<evidence type="ECO:0000313" key="2">
    <source>
        <dbReference type="Proteomes" id="UP001447842"/>
    </source>
</evidence>
<gene>
    <name evidence="1" type="ORF">WCY31_01045</name>
</gene>
<name>A0ABZ3HB51_9BACT</name>
<protein>
    <submittedName>
        <fullName evidence="1">Uncharacterized protein</fullName>
    </submittedName>
</protein>
<reference evidence="1 2" key="1">
    <citation type="submission" date="2024-03" db="EMBL/GenBank/DDBJ databases">
        <title>Sulfurimonas sp. HSL3-1.</title>
        <authorList>
            <person name="Wang S."/>
        </authorList>
    </citation>
    <scope>NUCLEOTIDE SEQUENCE [LARGE SCALE GENOMIC DNA]</scope>
    <source>
        <strain evidence="1 2">HSL3-1</strain>
    </source>
</reference>
<accession>A0ABZ3HB51</accession>
<evidence type="ECO:0000313" key="1">
    <source>
        <dbReference type="EMBL" id="XAU15298.1"/>
    </source>
</evidence>
<dbReference type="EMBL" id="CP147920">
    <property type="protein sequence ID" value="XAU15298.1"/>
    <property type="molecule type" value="Genomic_DNA"/>
</dbReference>
<dbReference type="RefSeq" id="WP_345970368.1">
    <property type="nucleotide sequence ID" value="NZ_CP147920.1"/>
</dbReference>
<keyword evidence="2" id="KW-1185">Reference proteome</keyword>